<reference evidence="2 3" key="1">
    <citation type="journal article" date="2016" name="Nat. Commun.">
        <title>Thousands of microbial genomes shed light on interconnected biogeochemical processes in an aquifer system.</title>
        <authorList>
            <person name="Anantharaman K."/>
            <person name="Brown C.T."/>
            <person name="Hug L.A."/>
            <person name="Sharon I."/>
            <person name="Castelle C.J."/>
            <person name="Probst A.J."/>
            <person name="Thomas B.C."/>
            <person name="Singh A."/>
            <person name="Wilkins M.J."/>
            <person name="Karaoz U."/>
            <person name="Brodie E.L."/>
            <person name="Williams K.H."/>
            <person name="Hubbard S.S."/>
            <person name="Banfield J.F."/>
        </authorList>
    </citation>
    <scope>NUCLEOTIDE SEQUENCE [LARGE SCALE GENOMIC DNA]</scope>
</reference>
<name>A0A1F5NQX1_9BACT</name>
<evidence type="ECO:0000313" key="2">
    <source>
        <dbReference type="EMBL" id="OGE80086.1"/>
    </source>
</evidence>
<dbReference type="Gene3D" id="3.90.960.10">
    <property type="entry name" value="YbaK/aminoacyl-tRNA synthetase-associated domain"/>
    <property type="match status" value="1"/>
</dbReference>
<proteinExistence type="predicted"/>
<organism evidence="2 3">
    <name type="scientific">Candidatus Doudnabacteria bacterium RIFCSPHIGHO2_01_FULL_45_18</name>
    <dbReference type="NCBI Taxonomy" id="1817823"/>
    <lineage>
        <taxon>Bacteria</taxon>
        <taxon>Candidatus Doudnaibacteriota</taxon>
    </lineage>
</organism>
<dbReference type="InterPro" id="IPR036754">
    <property type="entry name" value="YbaK/aa-tRNA-synt-asso_dom_sf"/>
</dbReference>
<comment type="caution">
    <text evidence="2">The sequence shown here is derived from an EMBL/GenBank/DDBJ whole genome shotgun (WGS) entry which is preliminary data.</text>
</comment>
<dbReference type="AlphaFoldDB" id="A0A1F5NQX1"/>
<dbReference type="Proteomes" id="UP000176233">
    <property type="component" value="Unassembled WGS sequence"/>
</dbReference>
<dbReference type="GO" id="GO:0002161">
    <property type="term" value="F:aminoacyl-tRNA deacylase activity"/>
    <property type="evidence" value="ECO:0007669"/>
    <property type="project" value="InterPro"/>
</dbReference>
<evidence type="ECO:0000313" key="3">
    <source>
        <dbReference type="Proteomes" id="UP000176233"/>
    </source>
</evidence>
<dbReference type="EMBL" id="MFEJ01000022">
    <property type="protein sequence ID" value="OGE80086.1"/>
    <property type="molecule type" value="Genomic_DNA"/>
</dbReference>
<dbReference type="SUPFAM" id="SSF55826">
    <property type="entry name" value="YbaK/ProRS associated domain"/>
    <property type="match status" value="1"/>
</dbReference>
<sequence>MISKPLEKLLKANKIKFEVVEHRKVYTAFDSAETQDVKLTEVAKAVLLKGKKKLYLAVLPAGNNCDFKALSKLTVDKVSMAKEKDIVTKLRSKIGLIPPFGSLFALPMFIDKKLLKNKKINLPAGSYTESVIMNVKDYLKLENPTPGNFAIKKT</sequence>
<gene>
    <name evidence="2" type="ORF">A2660_00350</name>
</gene>
<dbReference type="InterPro" id="IPR007214">
    <property type="entry name" value="YbaK/aa-tRNA-synth-assoc-dom"/>
</dbReference>
<feature type="domain" description="YbaK/aminoacyl-tRNA synthetase-associated" evidence="1">
    <location>
        <begin position="22"/>
        <end position="141"/>
    </location>
</feature>
<accession>A0A1F5NQX1</accession>
<protein>
    <recommendedName>
        <fullName evidence="1">YbaK/aminoacyl-tRNA synthetase-associated domain-containing protein</fullName>
    </recommendedName>
</protein>
<evidence type="ECO:0000259" key="1">
    <source>
        <dbReference type="Pfam" id="PF04073"/>
    </source>
</evidence>
<dbReference type="Pfam" id="PF04073">
    <property type="entry name" value="tRNA_edit"/>
    <property type="match status" value="1"/>
</dbReference>